<dbReference type="EMBL" id="JACAGB010000084">
    <property type="protein sequence ID" value="KAF6273771.1"/>
    <property type="molecule type" value="Genomic_DNA"/>
</dbReference>
<feature type="region of interest" description="Disordered" evidence="1">
    <location>
        <begin position="55"/>
        <end position="84"/>
    </location>
</feature>
<keyword evidence="2" id="KW-0808">Transferase</keyword>
<keyword evidence="3" id="KW-1185">Reference proteome</keyword>
<keyword evidence="2" id="KW-0489">Methyltransferase</keyword>
<dbReference type="AlphaFoldDB" id="A0A7J7RCB0"/>
<accession>A0A7J7RCB0</accession>
<evidence type="ECO:0000256" key="1">
    <source>
        <dbReference type="SAM" id="MobiDB-lite"/>
    </source>
</evidence>
<evidence type="ECO:0000313" key="3">
    <source>
        <dbReference type="Proteomes" id="UP000558488"/>
    </source>
</evidence>
<dbReference type="GO" id="GO:0008168">
    <property type="term" value="F:methyltransferase activity"/>
    <property type="evidence" value="ECO:0007669"/>
    <property type="project" value="UniProtKB-KW"/>
</dbReference>
<reference evidence="2 3" key="1">
    <citation type="journal article" date="2020" name="Nature">
        <title>Six reference-quality genomes reveal evolution of bat adaptations.</title>
        <authorList>
            <person name="Jebb D."/>
            <person name="Huang Z."/>
            <person name="Pippel M."/>
            <person name="Hughes G.M."/>
            <person name="Lavrichenko K."/>
            <person name="Devanna P."/>
            <person name="Winkler S."/>
            <person name="Jermiin L.S."/>
            <person name="Skirmuntt E.C."/>
            <person name="Katzourakis A."/>
            <person name="Burkitt-Gray L."/>
            <person name="Ray D.A."/>
            <person name="Sullivan K.A.M."/>
            <person name="Roscito J.G."/>
            <person name="Kirilenko B.M."/>
            <person name="Davalos L.M."/>
            <person name="Corthals A.P."/>
            <person name="Power M.L."/>
            <person name="Jones G."/>
            <person name="Ransome R.D."/>
            <person name="Dechmann D.K.N."/>
            <person name="Locatelli A.G."/>
            <person name="Puechmaille S.J."/>
            <person name="Fedrigo O."/>
            <person name="Jarvis E.D."/>
            <person name="Hiller M."/>
            <person name="Vernes S.C."/>
            <person name="Myers E.W."/>
            <person name="Teeling E.C."/>
        </authorList>
    </citation>
    <scope>NUCLEOTIDE SEQUENCE [LARGE SCALE GENOMIC DNA]</scope>
    <source>
        <strain evidence="2">MPipKuh1</strain>
        <tissue evidence="2">Flight muscle</tissue>
    </source>
</reference>
<dbReference type="GO" id="GO:0032259">
    <property type="term" value="P:methylation"/>
    <property type="evidence" value="ECO:0007669"/>
    <property type="project" value="UniProtKB-KW"/>
</dbReference>
<sequence length="146" mass="15482">MAAAETANCIMEVSCGQTECTEKPNAEDMTSKDYYFDSYAHFGIHEGCAESARCPPPRPAGLGPRGRGISEGPGPPPPLSPKGVTGAWARDGRVGGGHLVTVFHNLCFYMVTFMPINPQLGQRGFRGVGFCVQVLRSQSEPPGVPG</sequence>
<gene>
    <name evidence="2" type="ORF">mPipKuh1_014118</name>
</gene>
<comment type="caution">
    <text evidence="2">The sequence shown here is derived from an EMBL/GenBank/DDBJ whole genome shotgun (WGS) entry which is preliminary data.</text>
</comment>
<protein>
    <submittedName>
        <fullName evidence="2">Protein arginine methyltransferase 1</fullName>
    </submittedName>
</protein>
<organism evidence="2 3">
    <name type="scientific">Pipistrellus kuhlii</name>
    <name type="common">Kuhl's pipistrelle</name>
    <dbReference type="NCBI Taxonomy" id="59472"/>
    <lineage>
        <taxon>Eukaryota</taxon>
        <taxon>Metazoa</taxon>
        <taxon>Chordata</taxon>
        <taxon>Craniata</taxon>
        <taxon>Vertebrata</taxon>
        <taxon>Euteleostomi</taxon>
        <taxon>Mammalia</taxon>
        <taxon>Eutheria</taxon>
        <taxon>Laurasiatheria</taxon>
        <taxon>Chiroptera</taxon>
        <taxon>Yangochiroptera</taxon>
        <taxon>Vespertilionidae</taxon>
        <taxon>Pipistrellus</taxon>
    </lineage>
</organism>
<dbReference type="Proteomes" id="UP000558488">
    <property type="component" value="Unassembled WGS sequence"/>
</dbReference>
<evidence type="ECO:0000313" key="2">
    <source>
        <dbReference type="EMBL" id="KAF6273771.1"/>
    </source>
</evidence>
<name>A0A7J7RCB0_PIPKU</name>
<proteinExistence type="predicted"/>